<proteinExistence type="predicted"/>
<dbReference type="PROSITE" id="PS51123">
    <property type="entry name" value="OMPA_2"/>
    <property type="match status" value="1"/>
</dbReference>
<feature type="domain" description="OmpA-like" evidence="5">
    <location>
        <begin position="319"/>
        <end position="430"/>
    </location>
</feature>
<name>A0AAT9FRC6_9BACT</name>
<gene>
    <name evidence="6" type="ORF">NT6N_35680</name>
</gene>
<feature type="region of interest" description="Disordered" evidence="3">
    <location>
        <begin position="93"/>
        <end position="113"/>
    </location>
</feature>
<feature type="region of interest" description="Disordered" evidence="3">
    <location>
        <begin position="1"/>
        <end position="28"/>
    </location>
</feature>
<feature type="coiled-coil region" evidence="2">
    <location>
        <begin position="126"/>
        <end position="231"/>
    </location>
</feature>
<evidence type="ECO:0000256" key="3">
    <source>
        <dbReference type="SAM" id="MobiDB-lite"/>
    </source>
</evidence>
<dbReference type="AlphaFoldDB" id="A0AAT9FRC6"/>
<keyword evidence="4" id="KW-1133">Transmembrane helix</keyword>
<evidence type="ECO:0000256" key="1">
    <source>
        <dbReference type="PROSITE-ProRule" id="PRU00473"/>
    </source>
</evidence>
<dbReference type="Gene3D" id="3.30.1330.60">
    <property type="entry name" value="OmpA-like domain"/>
    <property type="match status" value="1"/>
</dbReference>
<dbReference type="Gene3D" id="1.10.287.1490">
    <property type="match status" value="1"/>
</dbReference>
<organism evidence="6">
    <name type="scientific">Oceaniferula spumae</name>
    <dbReference type="NCBI Taxonomy" id="2979115"/>
    <lineage>
        <taxon>Bacteria</taxon>
        <taxon>Pseudomonadati</taxon>
        <taxon>Verrucomicrobiota</taxon>
        <taxon>Verrucomicrobiia</taxon>
        <taxon>Verrucomicrobiales</taxon>
        <taxon>Verrucomicrobiaceae</taxon>
        <taxon>Oceaniferula</taxon>
    </lineage>
</organism>
<dbReference type="KEGG" id="osu:NT6N_35680"/>
<dbReference type="SUPFAM" id="SSF103088">
    <property type="entry name" value="OmpA-like"/>
    <property type="match status" value="1"/>
</dbReference>
<reference evidence="6" key="1">
    <citation type="submission" date="2024-07" db="EMBL/GenBank/DDBJ databases">
        <title>Complete genome sequence of Verrucomicrobiaceae bacterium NT6N.</title>
        <authorList>
            <person name="Huang C."/>
            <person name="Takami H."/>
            <person name="Hamasaki K."/>
        </authorList>
    </citation>
    <scope>NUCLEOTIDE SEQUENCE</scope>
    <source>
        <strain evidence="6">NT6N</strain>
    </source>
</reference>
<sequence length="430" mass="47337">MEKKDQPLPQTPAHNVPAAEPLPMDHPVAAAPVKSGSNQSLTTALIILVVALLFIMLMFSMNGKGLFSKDDSSDITELQARNAQLRADANAARLSKGLPPLPEGASSARSMADRLQRDATSLAALTGQWEKELASKDETLRKLESELAARSQNSQQLYGQIASLQKQLAQAANSSAEVTRLQNDLKIAENQAVMLRKQLGEFQTRPTNEQLASLNKQLDASIANAKKLELQVDGLLESQKNTVDRDKYNDVVAELEKIRPQVSQQRYEIQSLRAQLDRTRLFIESHKDLPAEAAALFERLRTLEDTNPQQLAAAYQSIGSTLNARIVHRQEFATGTSQVPFDREALIREAISQQKNTESFFLVVGYASKTGDAVSNRELSAKRATTVASVVNTLKDSGQQVKAVYLGQTNRFSTTDNAANQICEVWEIQK</sequence>
<evidence type="ECO:0000256" key="2">
    <source>
        <dbReference type="SAM" id="Coils"/>
    </source>
</evidence>
<keyword evidence="2" id="KW-0175">Coiled coil</keyword>
<dbReference type="EMBL" id="AP026866">
    <property type="protein sequence ID" value="BDS08528.1"/>
    <property type="molecule type" value="Genomic_DNA"/>
</dbReference>
<protein>
    <recommendedName>
        <fullName evidence="5">OmpA-like domain-containing protein</fullName>
    </recommendedName>
</protein>
<accession>A0AAT9FRC6</accession>
<feature type="transmembrane region" description="Helical" evidence="4">
    <location>
        <begin position="41"/>
        <end position="59"/>
    </location>
</feature>
<dbReference type="GO" id="GO:0016020">
    <property type="term" value="C:membrane"/>
    <property type="evidence" value="ECO:0007669"/>
    <property type="project" value="UniProtKB-UniRule"/>
</dbReference>
<evidence type="ECO:0000256" key="4">
    <source>
        <dbReference type="SAM" id="Phobius"/>
    </source>
</evidence>
<dbReference type="Pfam" id="PF00691">
    <property type="entry name" value="OmpA"/>
    <property type="match status" value="1"/>
</dbReference>
<keyword evidence="4" id="KW-0812">Transmembrane</keyword>
<dbReference type="InterPro" id="IPR036737">
    <property type="entry name" value="OmpA-like_sf"/>
</dbReference>
<keyword evidence="1 4" id="KW-0472">Membrane</keyword>
<evidence type="ECO:0000259" key="5">
    <source>
        <dbReference type="PROSITE" id="PS51123"/>
    </source>
</evidence>
<evidence type="ECO:0000313" key="6">
    <source>
        <dbReference type="EMBL" id="BDS08528.1"/>
    </source>
</evidence>
<dbReference type="InterPro" id="IPR006665">
    <property type="entry name" value="OmpA-like"/>
</dbReference>